<dbReference type="GeneID" id="93336678"/>
<keyword evidence="1" id="KW-0732">Signal</keyword>
<sequence length="379" mass="40150">MRSIKTKLFSLAMAVSMVLALAGCAMSAPSTVGSIGGVEIPAGIYLLAQYNSYNTASGVAELATGETASDVKAVLKATCTGTINGEDVTAVGSDYVAQLTTRAIEYYAAVEKQFAEQNGVLDDTATAEAAKTADSLWSSNGDLYTANGISKSSVEAYLLNAQKAKVLLKMTYGPDGTSPVTDAEYTDYINNDCYYIEAVQFPLVNYSTYSMADDDQKAAIMATAESCMAELNETATAETASSSALYTAAMTYVPEAMAAMGSTMDASQAVYYAASQLYTPSDLSSYGSDEYNNLTDPLDAAGMNHWTTIDLGTTVLVARKIDPFKTYTVEDLDSMYDLLTSMKSDAIQDELYAAGAALDHNLNSAAMNTYSASKIKKNV</sequence>
<reference evidence="2 3" key="1">
    <citation type="submission" date="2017-02" db="EMBL/GenBank/DDBJ databases">
        <authorList>
            <person name="Peterson S.W."/>
        </authorList>
    </citation>
    <scope>NUCLEOTIDE SEQUENCE [LARGE SCALE GENOMIC DNA]</scope>
    <source>
        <strain evidence="2 3">ATCC 27749</strain>
    </source>
</reference>
<proteinExistence type="predicted"/>
<evidence type="ECO:0008006" key="4">
    <source>
        <dbReference type="Google" id="ProtNLM"/>
    </source>
</evidence>
<dbReference type="EMBL" id="FUYF01000001">
    <property type="protein sequence ID" value="SKA73590.1"/>
    <property type="molecule type" value="Genomic_DNA"/>
</dbReference>
<gene>
    <name evidence="2" type="ORF">SAMN02745178_00178</name>
</gene>
<dbReference type="STRING" id="745368.SAMN02745178_00178"/>
<organism evidence="2 3">
    <name type="scientific">Gemmiger formicilis</name>
    <dbReference type="NCBI Taxonomy" id="745368"/>
    <lineage>
        <taxon>Bacteria</taxon>
        <taxon>Bacillati</taxon>
        <taxon>Bacillota</taxon>
        <taxon>Clostridia</taxon>
        <taxon>Eubacteriales</taxon>
        <taxon>Gemmiger</taxon>
    </lineage>
</organism>
<evidence type="ECO:0000313" key="2">
    <source>
        <dbReference type="EMBL" id="SKA73590.1"/>
    </source>
</evidence>
<dbReference type="Proteomes" id="UP000190286">
    <property type="component" value="Unassembled WGS sequence"/>
</dbReference>
<evidence type="ECO:0000256" key="1">
    <source>
        <dbReference type="SAM" id="SignalP"/>
    </source>
</evidence>
<protein>
    <recommendedName>
        <fullName evidence="4">Foldase protein PrsA</fullName>
    </recommendedName>
</protein>
<evidence type="ECO:0000313" key="3">
    <source>
        <dbReference type="Proteomes" id="UP000190286"/>
    </source>
</evidence>
<keyword evidence="3" id="KW-1185">Reference proteome</keyword>
<feature type="signal peptide" evidence="1">
    <location>
        <begin position="1"/>
        <end position="27"/>
    </location>
</feature>
<dbReference type="AlphaFoldDB" id="A0A1T4W8I1"/>
<dbReference type="PROSITE" id="PS51257">
    <property type="entry name" value="PROKAR_LIPOPROTEIN"/>
    <property type="match status" value="1"/>
</dbReference>
<feature type="chain" id="PRO_5011961902" description="Foldase protein PrsA" evidence="1">
    <location>
        <begin position="28"/>
        <end position="379"/>
    </location>
</feature>
<name>A0A1T4W8I1_9FIRM</name>
<accession>A0A1T4W8I1</accession>
<dbReference type="RefSeq" id="WP_078783197.1">
    <property type="nucleotide sequence ID" value="NZ_DBEWSO010000028.1"/>
</dbReference>
<dbReference type="OrthoDB" id="1861970at2"/>